<comment type="caution">
    <text evidence="3">The sequence shown here is derived from an EMBL/GenBank/DDBJ whole genome shotgun (WGS) entry which is preliminary data.</text>
</comment>
<dbReference type="Gene3D" id="4.10.60.10">
    <property type="entry name" value="Zinc finger, CCHC-type"/>
    <property type="match status" value="1"/>
</dbReference>
<dbReference type="InterPro" id="IPR036875">
    <property type="entry name" value="Znf_CCHC_sf"/>
</dbReference>
<keyword evidence="1" id="KW-0863">Zinc-finger</keyword>
<name>A0ABD2MS19_9CUCU</name>
<gene>
    <name evidence="3" type="ORF">HHI36_008331</name>
</gene>
<keyword evidence="4" id="KW-1185">Reference proteome</keyword>
<dbReference type="EMBL" id="JABFTP020000021">
    <property type="protein sequence ID" value="KAL3269251.1"/>
    <property type="molecule type" value="Genomic_DNA"/>
</dbReference>
<dbReference type="SUPFAM" id="SSF57756">
    <property type="entry name" value="Retrovirus zinc finger-like domains"/>
    <property type="match status" value="1"/>
</dbReference>
<dbReference type="InterPro" id="IPR001878">
    <property type="entry name" value="Znf_CCHC"/>
</dbReference>
<evidence type="ECO:0000313" key="3">
    <source>
        <dbReference type="EMBL" id="KAL3269251.1"/>
    </source>
</evidence>
<dbReference type="Proteomes" id="UP001516400">
    <property type="component" value="Unassembled WGS sequence"/>
</dbReference>
<sequence>MACGYEIKNFDGEGWEVFEQQLDCAPALNDIPEERKVPLLITKLPPKKKPYNQQGQWKLLELFYFEKSRKQNKSSRNQQNQGVRSRKEEIQCSCCGKNNHIRSECTFNKKYCSECGKQGHIYRMCPSRQRQTQALKTEEYLEKVEPSMETVSETFEMYAVNRVSRIPLHFLNLDGHGIQCHSGNLKDKNSLFGNKKIKQSDVIYKNFDQSVSQPLGIFKNLTVKCNEISKKLNLFISHNCTPRIICRDWLYELKLWRPNFIHTNIVNEEFNSNS</sequence>
<keyword evidence="1" id="KW-0862">Zinc</keyword>
<keyword evidence="1" id="KW-0479">Metal-binding</keyword>
<dbReference type="SMART" id="SM00343">
    <property type="entry name" value="ZnF_C2HC"/>
    <property type="match status" value="2"/>
</dbReference>
<evidence type="ECO:0000256" key="1">
    <source>
        <dbReference type="PROSITE-ProRule" id="PRU00047"/>
    </source>
</evidence>
<protein>
    <recommendedName>
        <fullName evidence="2">CCHC-type domain-containing protein</fullName>
    </recommendedName>
</protein>
<reference evidence="3 4" key="1">
    <citation type="journal article" date="2021" name="BMC Biol.">
        <title>Horizontally acquired antibacterial genes associated with adaptive radiation of ladybird beetles.</title>
        <authorList>
            <person name="Li H.S."/>
            <person name="Tang X.F."/>
            <person name="Huang Y.H."/>
            <person name="Xu Z.Y."/>
            <person name="Chen M.L."/>
            <person name="Du X.Y."/>
            <person name="Qiu B.Y."/>
            <person name="Chen P.T."/>
            <person name="Zhang W."/>
            <person name="Slipinski A."/>
            <person name="Escalona H.E."/>
            <person name="Waterhouse R.M."/>
            <person name="Zwick A."/>
            <person name="Pang H."/>
        </authorList>
    </citation>
    <scope>NUCLEOTIDE SEQUENCE [LARGE SCALE GENOMIC DNA]</scope>
    <source>
        <strain evidence="3">SYSU2018</strain>
    </source>
</reference>
<evidence type="ECO:0000313" key="4">
    <source>
        <dbReference type="Proteomes" id="UP001516400"/>
    </source>
</evidence>
<dbReference type="GO" id="GO:0008270">
    <property type="term" value="F:zinc ion binding"/>
    <property type="evidence" value="ECO:0007669"/>
    <property type="project" value="UniProtKB-KW"/>
</dbReference>
<evidence type="ECO:0000259" key="2">
    <source>
        <dbReference type="PROSITE" id="PS50158"/>
    </source>
</evidence>
<organism evidence="3 4">
    <name type="scientific">Cryptolaemus montrouzieri</name>
    <dbReference type="NCBI Taxonomy" id="559131"/>
    <lineage>
        <taxon>Eukaryota</taxon>
        <taxon>Metazoa</taxon>
        <taxon>Ecdysozoa</taxon>
        <taxon>Arthropoda</taxon>
        <taxon>Hexapoda</taxon>
        <taxon>Insecta</taxon>
        <taxon>Pterygota</taxon>
        <taxon>Neoptera</taxon>
        <taxon>Endopterygota</taxon>
        <taxon>Coleoptera</taxon>
        <taxon>Polyphaga</taxon>
        <taxon>Cucujiformia</taxon>
        <taxon>Coccinelloidea</taxon>
        <taxon>Coccinellidae</taxon>
        <taxon>Scymninae</taxon>
        <taxon>Scymnini</taxon>
        <taxon>Cryptolaemus</taxon>
    </lineage>
</organism>
<accession>A0ABD2MS19</accession>
<proteinExistence type="predicted"/>
<feature type="domain" description="CCHC-type" evidence="2">
    <location>
        <begin position="112"/>
        <end position="127"/>
    </location>
</feature>
<dbReference type="AlphaFoldDB" id="A0ABD2MS19"/>
<dbReference type="PROSITE" id="PS50158">
    <property type="entry name" value="ZF_CCHC"/>
    <property type="match status" value="1"/>
</dbReference>